<dbReference type="PANTHER" id="PTHR43648:SF1">
    <property type="entry name" value="ELECTRON TRANSFER FLAVOPROTEIN BETA SUBUNIT LYSINE METHYLTRANSFERASE"/>
    <property type="match status" value="1"/>
</dbReference>
<dbReference type="InterPro" id="IPR029063">
    <property type="entry name" value="SAM-dependent_MTases_sf"/>
</dbReference>
<evidence type="ECO:0000256" key="5">
    <source>
        <dbReference type="ARBA" id="ARBA00042266"/>
    </source>
</evidence>
<reference evidence="6 7" key="1">
    <citation type="submission" date="2024-08" db="EMBL/GenBank/DDBJ databases">
        <authorList>
            <person name="Will J Nash"/>
            <person name="Angela Man"/>
            <person name="Seanna McTaggart"/>
            <person name="Kendall Baker"/>
            <person name="Tom Barker"/>
            <person name="Leah Catchpole"/>
            <person name="Alex Durrant"/>
            <person name="Karim Gharbi"/>
            <person name="Naomi Irish"/>
            <person name="Gemy Kaithakottil"/>
            <person name="Debby Ku"/>
            <person name="Aaliyah Providence"/>
            <person name="Felix Shaw"/>
            <person name="David Swarbreck"/>
            <person name="Chris Watkins"/>
            <person name="Ann M. McCartney"/>
            <person name="Giulio Formenti"/>
            <person name="Alice Mouton"/>
            <person name="Noel Vella"/>
            <person name="Bjorn M von Reumont"/>
            <person name="Adriana Vella"/>
            <person name="Wilfried Haerty"/>
        </authorList>
    </citation>
    <scope>NUCLEOTIDE SEQUENCE [LARGE SCALE GENOMIC DNA]</scope>
</reference>
<dbReference type="PANTHER" id="PTHR43648">
    <property type="entry name" value="ELECTRON TRANSFER FLAVOPROTEIN BETA SUBUNIT LYSINE METHYLTRANSFERASE"/>
    <property type="match status" value="1"/>
</dbReference>
<evidence type="ECO:0000256" key="3">
    <source>
        <dbReference type="ARBA" id="ARBA00037932"/>
    </source>
</evidence>
<sequence length="286" mass="33032">MSRFTCVWNNRMTFPFRCWMIKKEPFLFTFHATCKRRASRNFTSTGYERAIDGILKRKPEVARAILEHTEVTRNHMTPEVQLFLLTPSCELYNAPFENISEEEEEMKKRVFTEPFWSIYWPGGQALTRFVLDEARELVSFSEKILDLGAGCGATAIAAKLIGAKKVVANDIDEVACTAISMNAALNNVDIEVSGENLLRRPPDKLTDVIFIGDMLYDEEIAGILIPWLEEARRNRTRIYFGDPGRHGLTEDLKKRLRIRKRYSLPENVRKENYGYDRMQLTLIVVP</sequence>
<keyword evidence="2" id="KW-0808">Transferase</keyword>
<evidence type="ECO:0000313" key="7">
    <source>
        <dbReference type="Proteomes" id="UP001642520"/>
    </source>
</evidence>
<organism evidence="6 7">
    <name type="scientific">Xylocopa violacea</name>
    <name type="common">Violet carpenter bee</name>
    <name type="synonym">Apis violacea</name>
    <dbReference type="NCBI Taxonomy" id="135666"/>
    <lineage>
        <taxon>Eukaryota</taxon>
        <taxon>Metazoa</taxon>
        <taxon>Ecdysozoa</taxon>
        <taxon>Arthropoda</taxon>
        <taxon>Hexapoda</taxon>
        <taxon>Insecta</taxon>
        <taxon>Pterygota</taxon>
        <taxon>Neoptera</taxon>
        <taxon>Endopterygota</taxon>
        <taxon>Hymenoptera</taxon>
        <taxon>Apocrita</taxon>
        <taxon>Aculeata</taxon>
        <taxon>Apoidea</taxon>
        <taxon>Anthophila</taxon>
        <taxon>Apidae</taxon>
        <taxon>Xylocopa</taxon>
        <taxon>Xylocopa</taxon>
    </lineage>
</organism>
<protein>
    <recommendedName>
        <fullName evidence="5">ETFB lysine methyltransferase</fullName>
    </recommendedName>
    <alternativeName>
        <fullName evidence="4">Protein N-lysine methyltransferase METTL20</fullName>
    </alternativeName>
</protein>
<name>A0ABP1NKG4_XYLVO</name>
<comment type="similarity">
    <text evidence="3">Belongs to the methyltransferase superfamily. ETFBKMT family.</text>
</comment>
<evidence type="ECO:0000313" key="6">
    <source>
        <dbReference type="EMBL" id="CAL7941530.1"/>
    </source>
</evidence>
<dbReference type="Gene3D" id="3.40.50.150">
    <property type="entry name" value="Vaccinia Virus protein VP39"/>
    <property type="match status" value="1"/>
</dbReference>
<dbReference type="Proteomes" id="UP001642520">
    <property type="component" value="Unassembled WGS sequence"/>
</dbReference>
<dbReference type="InterPro" id="IPR050078">
    <property type="entry name" value="Ribosomal_L11_MeTrfase_PrmA"/>
</dbReference>
<proteinExistence type="inferred from homology"/>
<keyword evidence="1" id="KW-0489">Methyltransferase</keyword>
<dbReference type="CDD" id="cd02440">
    <property type="entry name" value="AdoMet_MTases"/>
    <property type="match status" value="1"/>
</dbReference>
<evidence type="ECO:0000256" key="4">
    <source>
        <dbReference type="ARBA" id="ARBA00041867"/>
    </source>
</evidence>
<evidence type="ECO:0000256" key="2">
    <source>
        <dbReference type="ARBA" id="ARBA00022679"/>
    </source>
</evidence>
<evidence type="ECO:0000256" key="1">
    <source>
        <dbReference type="ARBA" id="ARBA00022603"/>
    </source>
</evidence>
<dbReference type="SUPFAM" id="SSF53335">
    <property type="entry name" value="S-adenosyl-L-methionine-dependent methyltransferases"/>
    <property type="match status" value="1"/>
</dbReference>
<comment type="caution">
    <text evidence="6">The sequence shown here is derived from an EMBL/GenBank/DDBJ whole genome shotgun (WGS) entry which is preliminary data.</text>
</comment>
<keyword evidence="7" id="KW-1185">Reference proteome</keyword>
<accession>A0ABP1NKG4</accession>
<gene>
    <name evidence="6" type="ORF">XYLVIOL_LOCUS5054</name>
</gene>
<dbReference type="Pfam" id="PF06325">
    <property type="entry name" value="PrmA"/>
    <property type="match status" value="1"/>
</dbReference>
<dbReference type="EMBL" id="CAXAJV020001292">
    <property type="protein sequence ID" value="CAL7941530.1"/>
    <property type="molecule type" value="Genomic_DNA"/>
</dbReference>